<dbReference type="InterPro" id="IPR002893">
    <property type="entry name" value="Znf_MYND"/>
</dbReference>
<evidence type="ECO:0000313" key="7">
    <source>
        <dbReference type="Proteomes" id="UP000613580"/>
    </source>
</evidence>
<dbReference type="OrthoDB" id="2945048at2759"/>
<dbReference type="Proteomes" id="UP000613580">
    <property type="component" value="Unassembled WGS sequence"/>
</dbReference>
<evidence type="ECO:0000313" key="6">
    <source>
        <dbReference type="EMBL" id="KAF7293900.1"/>
    </source>
</evidence>
<reference evidence="6" key="1">
    <citation type="submission" date="2020-05" db="EMBL/GenBank/DDBJ databases">
        <title>Mycena genomes resolve the evolution of fungal bioluminescence.</title>
        <authorList>
            <person name="Tsai I.J."/>
        </authorList>
    </citation>
    <scope>NUCLEOTIDE SEQUENCE</scope>
    <source>
        <strain evidence="6">110903Hualien_Pintung</strain>
    </source>
</reference>
<dbReference type="AlphaFoldDB" id="A0A8H6S6B1"/>
<comment type="caution">
    <text evidence="6">The sequence shown here is derived from an EMBL/GenBank/DDBJ whole genome shotgun (WGS) entry which is preliminary data.</text>
</comment>
<keyword evidence="2 4" id="KW-0863">Zinc-finger</keyword>
<organism evidence="6 7">
    <name type="scientific">Mycena chlorophos</name>
    <name type="common">Agaric fungus</name>
    <name type="synonym">Agaricus chlorophos</name>
    <dbReference type="NCBI Taxonomy" id="658473"/>
    <lineage>
        <taxon>Eukaryota</taxon>
        <taxon>Fungi</taxon>
        <taxon>Dikarya</taxon>
        <taxon>Basidiomycota</taxon>
        <taxon>Agaricomycotina</taxon>
        <taxon>Agaricomycetes</taxon>
        <taxon>Agaricomycetidae</taxon>
        <taxon>Agaricales</taxon>
        <taxon>Marasmiineae</taxon>
        <taxon>Mycenaceae</taxon>
        <taxon>Mycena</taxon>
    </lineage>
</organism>
<evidence type="ECO:0000256" key="2">
    <source>
        <dbReference type="ARBA" id="ARBA00022771"/>
    </source>
</evidence>
<dbReference type="EMBL" id="JACAZE010000020">
    <property type="protein sequence ID" value="KAF7293900.1"/>
    <property type="molecule type" value="Genomic_DNA"/>
</dbReference>
<dbReference type="Pfam" id="PF01753">
    <property type="entry name" value="zf-MYND"/>
    <property type="match status" value="1"/>
</dbReference>
<dbReference type="Gene3D" id="6.10.140.2220">
    <property type="match status" value="1"/>
</dbReference>
<evidence type="ECO:0000256" key="1">
    <source>
        <dbReference type="ARBA" id="ARBA00022723"/>
    </source>
</evidence>
<feature type="domain" description="MYND-type" evidence="5">
    <location>
        <begin position="44"/>
        <end position="92"/>
    </location>
</feature>
<keyword evidence="7" id="KW-1185">Reference proteome</keyword>
<evidence type="ECO:0000256" key="4">
    <source>
        <dbReference type="PROSITE-ProRule" id="PRU00134"/>
    </source>
</evidence>
<protein>
    <recommendedName>
        <fullName evidence="5">MYND-type domain-containing protein</fullName>
    </recommendedName>
</protein>
<dbReference type="SUPFAM" id="SSF144232">
    <property type="entry name" value="HIT/MYND zinc finger-like"/>
    <property type="match status" value="1"/>
</dbReference>
<dbReference type="PROSITE" id="PS50865">
    <property type="entry name" value="ZF_MYND_2"/>
    <property type="match status" value="1"/>
</dbReference>
<sequence length="305" mass="34153">MTESASCLLPHRRHARPPAMAHVRVSHDLPLFHDRDPIHTHAMCGGCLTFQRDLAIHKGSAGKLFKCKACSTALYCSKKCQVDAWPQHKADCKNVQRQNADIKKRCGIDIETGYLDLMQWIEYYEAPLKNALVVALGLREQPAASSKERELMLDVRLHHKGTAANLGGLPAKHRFEIISIGLANHREAPEFFLGSYLGYEAARERGKIEQGRQFYGIGRMGFTAHYGDLSLGVTASYIKMFAIDKDTARAKPTTDQWWTLFRQYVEAGAKMRFCCGRVPGVEGVCCCGGWTHDEEKKKAFKAAVI</sequence>
<keyword evidence="3" id="KW-0862">Zinc</keyword>
<dbReference type="GO" id="GO:0008270">
    <property type="term" value="F:zinc ion binding"/>
    <property type="evidence" value="ECO:0007669"/>
    <property type="project" value="UniProtKB-KW"/>
</dbReference>
<evidence type="ECO:0000256" key="3">
    <source>
        <dbReference type="ARBA" id="ARBA00022833"/>
    </source>
</evidence>
<accession>A0A8H6S6B1</accession>
<gene>
    <name evidence="6" type="ORF">HMN09_01186100</name>
</gene>
<keyword evidence="1" id="KW-0479">Metal-binding</keyword>
<proteinExistence type="predicted"/>
<name>A0A8H6S6B1_MYCCL</name>
<evidence type="ECO:0000259" key="5">
    <source>
        <dbReference type="PROSITE" id="PS50865"/>
    </source>
</evidence>